<protein>
    <recommendedName>
        <fullName evidence="5">ABC transporter domain-containing protein</fullName>
    </recommendedName>
</protein>
<evidence type="ECO:0000256" key="3">
    <source>
        <dbReference type="ARBA" id="ARBA00022741"/>
    </source>
</evidence>
<evidence type="ECO:0000313" key="6">
    <source>
        <dbReference type="EMBL" id="SVD57451.1"/>
    </source>
</evidence>
<accession>A0A382WH77</accession>
<name>A0A382WH77_9ZZZZ</name>
<dbReference type="EMBL" id="UINC01159392">
    <property type="protein sequence ID" value="SVD57451.1"/>
    <property type="molecule type" value="Genomic_DNA"/>
</dbReference>
<keyword evidence="1" id="KW-0813">Transport</keyword>
<keyword evidence="4" id="KW-0067">ATP-binding</keyword>
<organism evidence="6">
    <name type="scientific">marine metagenome</name>
    <dbReference type="NCBI Taxonomy" id="408172"/>
    <lineage>
        <taxon>unclassified sequences</taxon>
        <taxon>metagenomes</taxon>
        <taxon>ecological metagenomes</taxon>
    </lineage>
</organism>
<evidence type="ECO:0000256" key="4">
    <source>
        <dbReference type="ARBA" id="ARBA00022840"/>
    </source>
</evidence>
<proteinExistence type="predicted"/>
<keyword evidence="2" id="KW-0677">Repeat</keyword>
<dbReference type="SUPFAM" id="SSF52540">
    <property type="entry name" value="P-loop containing nucleoside triphosphate hydrolases"/>
    <property type="match status" value="1"/>
</dbReference>
<evidence type="ECO:0000256" key="2">
    <source>
        <dbReference type="ARBA" id="ARBA00022737"/>
    </source>
</evidence>
<dbReference type="PANTHER" id="PTHR43790:SF9">
    <property type="entry name" value="GALACTOFURANOSE TRANSPORTER ATP-BINDING PROTEIN YTFR"/>
    <property type="match status" value="1"/>
</dbReference>
<dbReference type="AlphaFoldDB" id="A0A382WH77"/>
<feature type="non-terminal residue" evidence="6">
    <location>
        <position position="127"/>
    </location>
</feature>
<evidence type="ECO:0000256" key="1">
    <source>
        <dbReference type="ARBA" id="ARBA00022448"/>
    </source>
</evidence>
<keyword evidence="3" id="KW-0547">Nucleotide-binding</keyword>
<dbReference type="InterPro" id="IPR027417">
    <property type="entry name" value="P-loop_NTPase"/>
</dbReference>
<dbReference type="InterPro" id="IPR003439">
    <property type="entry name" value="ABC_transporter-like_ATP-bd"/>
</dbReference>
<dbReference type="InterPro" id="IPR050107">
    <property type="entry name" value="ABC_carbohydrate_import_ATPase"/>
</dbReference>
<sequence length="127" mass="13905">MEQSNIAIELIDVDKHFGAVYANDKVNLSVKTGTIHGIVGENGAGKSTLMSILYGFYQADSGRIKVFDKDFISTNSRQSIEAGIGMVHQHFMLVENFTVLENVILGSEDGALISESLDKARIELTRL</sequence>
<dbReference type="PANTHER" id="PTHR43790">
    <property type="entry name" value="CARBOHYDRATE TRANSPORT ATP-BINDING PROTEIN MG119-RELATED"/>
    <property type="match status" value="1"/>
</dbReference>
<dbReference type="GO" id="GO:0016887">
    <property type="term" value="F:ATP hydrolysis activity"/>
    <property type="evidence" value="ECO:0007669"/>
    <property type="project" value="InterPro"/>
</dbReference>
<reference evidence="6" key="1">
    <citation type="submission" date="2018-05" db="EMBL/GenBank/DDBJ databases">
        <authorList>
            <person name="Lanie J.A."/>
            <person name="Ng W.-L."/>
            <person name="Kazmierczak K.M."/>
            <person name="Andrzejewski T.M."/>
            <person name="Davidsen T.M."/>
            <person name="Wayne K.J."/>
            <person name="Tettelin H."/>
            <person name="Glass J.I."/>
            <person name="Rusch D."/>
            <person name="Podicherti R."/>
            <person name="Tsui H.-C.T."/>
            <person name="Winkler M.E."/>
        </authorList>
    </citation>
    <scope>NUCLEOTIDE SEQUENCE</scope>
</reference>
<feature type="domain" description="ABC transporter" evidence="5">
    <location>
        <begin position="25"/>
        <end position="121"/>
    </location>
</feature>
<dbReference type="Pfam" id="PF00005">
    <property type="entry name" value="ABC_tran"/>
    <property type="match status" value="1"/>
</dbReference>
<gene>
    <name evidence="6" type="ORF">METZ01_LOCUS410305</name>
</gene>
<dbReference type="GO" id="GO:0005524">
    <property type="term" value="F:ATP binding"/>
    <property type="evidence" value="ECO:0007669"/>
    <property type="project" value="UniProtKB-KW"/>
</dbReference>
<evidence type="ECO:0000259" key="5">
    <source>
        <dbReference type="Pfam" id="PF00005"/>
    </source>
</evidence>
<dbReference type="Gene3D" id="3.40.50.300">
    <property type="entry name" value="P-loop containing nucleotide triphosphate hydrolases"/>
    <property type="match status" value="1"/>
</dbReference>